<dbReference type="EMBL" id="RKRK01000002">
    <property type="protein sequence ID" value="RPF57530.1"/>
    <property type="molecule type" value="Genomic_DNA"/>
</dbReference>
<name>A0A1Q1G2R8_9BACL</name>
<dbReference type="PANTHER" id="PTHR45663">
    <property type="entry name" value="GEO12009P1"/>
    <property type="match status" value="1"/>
</dbReference>
<dbReference type="RefSeq" id="WP_077140730.1">
    <property type="nucleotide sequence ID" value="NZ_CBCSGK010000002.1"/>
</dbReference>
<dbReference type="PROSITE" id="PS51352">
    <property type="entry name" value="THIOREDOXIN_2"/>
    <property type="match status" value="1"/>
</dbReference>
<dbReference type="Proteomes" id="UP000277108">
    <property type="component" value="Unassembled WGS sequence"/>
</dbReference>
<comment type="caution">
    <text evidence="1">The sequence shown here is derived from an EMBL/GenBank/DDBJ whole genome shotgun (WGS) entry which is preliminary data.</text>
</comment>
<dbReference type="STRING" id="1849491.BVH56_06850"/>
<dbReference type="CDD" id="cd02947">
    <property type="entry name" value="TRX_family"/>
    <property type="match status" value="1"/>
</dbReference>
<accession>A0A1Q1G2R8</accession>
<dbReference type="PANTHER" id="PTHR45663:SF6">
    <property type="entry name" value="THIOREDOXIN-LIKE PROTEIN YDBP"/>
    <property type="match status" value="1"/>
</dbReference>
<dbReference type="SUPFAM" id="SSF52833">
    <property type="entry name" value="Thioredoxin-like"/>
    <property type="match status" value="1"/>
</dbReference>
<keyword evidence="2" id="KW-1185">Reference proteome</keyword>
<reference evidence="1 2" key="1">
    <citation type="submission" date="2018-11" db="EMBL/GenBank/DDBJ databases">
        <title>Genomic Encyclopedia of Type Strains, Phase IV (KMG-IV): sequencing the most valuable type-strain genomes for metagenomic binning, comparative biology and taxonomic classification.</title>
        <authorList>
            <person name="Goeker M."/>
        </authorList>
    </citation>
    <scope>NUCLEOTIDE SEQUENCE [LARGE SCALE GENOMIC DNA]</scope>
    <source>
        <strain evidence="1 2">DSM 29158</strain>
    </source>
</reference>
<gene>
    <name evidence="1" type="ORF">EDD62_0151</name>
</gene>
<dbReference type="AlphaFoldDB" id="A0A1Q1G2R8"/>
<evidence type="ECO:0000313" key="1">
    <source>
        <dbReference type="EMBL" id="RPF57530.1"/>
    </source>
</evidence>
<sequence>MKEIKELSQFNDIIQSEQPVIIKFYATWCPDCTVLNNFIGPVVEQYNDYEWYEVNRDELMEPAQDYEVMGIPSLLIFKDGDKIAHLHSRDAKTKEQVETFLQAHL</sequence>
<organism evidence="1 2">
    <name type="scientific">Abyssicoccus albus</name>
    <dbReference type="NCBI Taxonomy" id="1817405"/>
    <lineage>
        <taxon>Bacteria</taxon>
        <taxon>Bacillati</taxon>
        <taxon>Bacillota</taxon>
        <taxon>Bacilli</taxon>
        <taxon>Bacillales</taxon>
        <taxon>Abyssicoccaceae</taxon>
    </lineage>
</organism>
<dbReference type="GO" id="GO:0005829">
    <property type="term" value="C:cytosol"/>
    <property type="evidence" value="ECO:0007669"/>
    <property type="project" value="TreeGrafter"/>
</dbReference>
<dbReference type="Gene3D" id="3.40.30.10">
    <property type="entry name" value="Glutaredoxin"/>
    <property type="match status" value="1"/>
</dbReference>
<dbReference type="InterPro" id="IPR036249">
    <property type="entry name" value="Thioredoxin-like_sf"/>
</dbReference>
<dbReference type="InterPro" id="IPR013766">
    <property type="entry name" value="Thioredoxin_domain"/>
</dbReference>
<dbReference type="GO" id="GO:0015035">
    <property type="term" value="F:protein-disulfide reductase activity"/>
    <property type="evidence" value="ECO:0007669"/>
    <property type="project" value="TreeGrafter"/>
</dbReference>
<protein>
    <submittedName>
        <fullName evidence="1">Thioredoxin</fullName>
    </submittedName>
</protein>
<evidence type="ECO:0000313" key="2">
    <source>
        <dbReference type="Proteomes" id="UP000277108"/>
    </source>
</evidence>
<dbReference type="OrthoDB" id="7629852at2"/>
<dbReference type="Pfam" id="PF00085">
    <property type="entry name" value="Thioredoxin"/>
    <property type="match status" value="1"/>
</dbReference>
<accession>A0A3N5BR80</accession>
<proteinExistence type="predicted"/>
<dbReference type="GO" id="GO:0045454">
    <property type="term" value="P:cell redox homeostasis"/>
    <property type="evidence" value="ECO:0007669"/>
    <property type="project" value="TreeGrafter"/>
</dbReference>